<evidence type="ECO:0000313" key="2">
    <source>
        <dbReference type="Proteomes" id="UP000325134"/>
    </source>
</evidence>
<dbReference type="Proteomes" id="UP000325134">
    <property type="component" value="Unassembled WGS sequence"/>
</dbReference>
<keyword evidence="2" id="KW-1185">Reference proteome</keyword>
<proteinExistence type="predicted"/>
<dbReference type="EMBL" id="FQVK01000021">
    <property type="protein sequence ID" value="SHF20434.1"/>
    <property type="molecule type" value="Genomic_DNA"/>
</dbReference>
<dbReference type="AlphaFoldDB" id="A0A1M4ZR04"/>
<dbReference type="RefSeq" id="WP_149776705.1">
    <property type="nucleotide sequence ID" value="NZ_FQVK01000021.1"/>
</dbReference>
<reference evidence="1 2" key="1">
    <citation type="submission" date="2016-11" db="EMBL/GenBank/DDBJ databases">
        <authorList>
            <person name="Varghese N."/>
            <person name="Submissions S."/>
        </authorList>
    </citation>
    <scope>NUCLEOTIDE SEQUENCE [LARGE SCALE GENOMIC DNA]</scope>
    <source>
        <strain evidence="1 2">DSM 29341</strain>
    </source>
</reference>
<accession>A0A1M4ZR04</accession>
<dbReference type="OrthoDB" id="7857683at2"/>
<gene>
    <name evidence="1" type="ORF">SAMN05444279_12126</name>
</gene>
<sequence>MTMISTKTEALRDKTGRFTGQGAFDCDGPVLQTRFTPLGQADAQLREALEEAAAILALSGEERPGVATVVCRASPGAGKSRLARLLLAEKAGRGEDCRVSFHLPTLALAEEAAAEALDLGLKAQAIRGRSAPHPDGAGTMCAKADLVERASRLGIAVRDSFCRRVEEDGEEKRCPHFDRCAYLAQFRAGATHNFLANSYLSLPDPVEKCDLRIVDETFWQQFLSIGNVPVVAFTAPRTFFPVKTAGDHADLLDAAQQVAAALIAGNSPLGLPFSHADFAAFAALEWQGKAPGASLAPDQSGVLQDKLLRRAEAHHRQVSGFAAIWQVLADAKEAGLDATERLRLVTDGDKHLIRVLRRKPLRHQQPMLVLDADADPEILSALECDIRGSHDVTLRPNAIVTQLHDRRMTNGSLLSQPGLRETWRQIIAREVLTDRLDRNGGVLVGATRKVVRAFFEDAGHRFDGMSEEEVSAYMLETKLHGAHWLWFGGRALGSNKYKDCSSVIVIGREELPVCALEDQARALWGDTPGEPLDLLAPDAAGNIRMPEAVVPYEMTDGSAKAVLVPCHPDRRIRRLQLQSRELATRQLIERLRLARSSYPKRVLIGCNIPIPGIPVDALVSWQDLSPNRLDAAIADGLLAQGGIRLSPTGLAEAAPAIFSSVEAARTYLKRKTTVSEAGTAVSSWNEAAARVACIRIKRAVRYARWETAVLLTNGKSPEKAAESLWGPLDHCNWADCGGEKVGVSARGAKSSG</sequence>
<evidence type="ECO:0000313" key="1">
    <source>
        <dbReference type="EMBL" id="SHF20434.1"/>
    </source>
</evidence>
<name>A0A1M4ZR04_9RHOB</name>
<organism evidence="1 2">
    <name type="scientific">Ruegeria intermedia</name>
    <dbReference type="NCBI Taxonomy" id="996115"/>
    <lineage>
        <taxon>Bacteria</taxon>
        <taxon>Pseudomonadati</taxon>
        <taxon>Pseudomonadota</taxon>
        <taxon>Alphaproteobacteria</taxon>
        <taxon>Rhodobacterales</taxon>
        <taxon>Roseobacteraceae</taxon>
        <taxon>Ruegeria</taxon>
    </lineage>
</organism>
<protein>
    <submittedName>
        <fullName evidence="1">Uncharacterized protein</fullName>
    </submittedName>
</protein>